<comment type="caution">
    <text evidence="1">The sequence shown here is derived from an EMBL/GenBank/DDBJ whole genome shotgun (WGS) entry which is preliminary data.</text>
</comment>
<sequence>MRILISFILCLAILGGCNQPEKNNAGDFAERIETHNPTAEETLAQNPDADIFELNGVVYSNASDIEWVQTTELTTGKNIGTITKQYKDGLVFEDQMATKLPIGTEIYEPLKGSGPILIVKLNGKEIRYLGLIEG</sequence>
<gene>
    <name evidence="1" type="ORF">J2Z37_003200</name>
</gene>
<proteinExistence type="predicted"/>
<organism evidence="1 2">
    <name type="scientific">Ammoniphilus resinae</name>
    <dbReference type="NCBI Taxonomy" id="861532"/>
    <lineage>
        <taxon>Bacteria</taxon>
        <taxon>Bacillati</taxon>
        <taxon>Bacillota</taxon>
        <taxon>Bacilli</taxon>
        <taxon>Bacillales</taxon>
        <taxon>Paenibacillaceae</taxon>
        <taxon>Aneurinibacillus group</taxon>
        <taxon>Ammoniphilus</taxon>
    </lineage>
</organism>
<dbReference type="RefSeq" id="WP_209811216.1">
    <property type="nucleotide sequence ID" value="NZ_JAGGKT010000010.1"/>
</dbReference>
<accession>A0ABS4GT35</accession>
<keyword evidence="2" id="KW-1185">Reference proteome</keyword>
<evidence type="ECO:0000313" key="2">
    <source>
        <dbReference type="Proteomes" id="UP001519343"/>
    </source>
</evidence>
<evidence type="ECO:0008006" key="3">
    <source>
        <dbReference type="Google" id="ProtNLM"/>
    </source>
</evidence>
<evidence type="ECO:0000313" key="1">
    <source>
        <dbReference type="EMBL" id="MBP1933187.1"/>
    </source>
</evidence>
<name>A0ABS4GT35_9BACL</name>
<dbReference type="Proteomes" id="UP001519343">
    <property type="component" value="Unassembled WGS sequence"/>
</dbReference>
<dbReference type="PROSITE" id="PS51257">
    <property type="entry name" value="PROKAR_LIPOPROTEIN"/>
    <property type="match status" value="1"/>
</dbReference>
<dbReference type="EMBL" id="JAGGKT010000010">
    <property type="protein sequence ID" value="MBP1933187.1"/>
    <property type="molecule type" value="Genomic_DNA"/>
</dbReference>
<reference evidence="1 2" key="1">
    <citation type="submission" date="2021-03" db="EMBL/GenBank/DDBJ databases">
        <title>Genomic Encyclopedia of Type Strains, Phase IV (KMG-IV): sequencing the most valuable type-strain genomes for metagenomic binning, comparative biology and taxonomic classification.</title>
        <authorList>
            <person name="Goeker M."/>
        </authorList>
    </citation>
    <scope>NUCLEOTIDE SEQUENCE [LARGE SCALE GENOMIC DNA]</scope>
    <source>
        <strain evidence="1 2">DSM 24738</strain>
    </source>
</reference>
<protein>
    <recommendedName>
        <fullName evidence="3">Lipoprotein</fullName>
    </recommendedName>
</protein>